<evidence type="ECO:0000313" key="9">
    <source>
        <dbReference type="Proteomes" id="UP000529637"/>
    </source>
</evidence>
<gene>
    <name evidence="8" type="ORF">HQN59_20715</name>
</gene>
<feature type="transmembrane region" description="Helical" evidence="6">
    <location>
        <begin position="362"/>
        <end position="385"/>
    </location>
</feature>
<dbReference type="EMBL" id="JABWMJ010000011">
    <property type="protein sequence ID" value="NUZ08186.1"/>
    <property type="molecule type" value="Genomic_DNA"/>
</dbReference>
<evidence type="ECO:0000256" key="6">
    <source>
        <dbReference type="SAM" id="Phobius"/>
    </source>
</evidence>
<evidence type="ECO:0000256" key="1">
    <source>
        <dbReference type="ARBA" id="ARBA00004651"/>
    </source>
</evidence>
<dbReference type="InterPro" id="IPR000595">
    <property type="entry name" value="cNMP-bd_dom"/>
</dbReference>
<feature type="transmembrane region" description="Helical" evidence="6">
    <location>
        <begin position="334"/>
        <end position="355"/>
    </location>
</feature>
<reference evidence="8 9" key="1">
    <citation type="submission" date="2020-06" db="EMBL/GenBank/DDBJ databases">
        <title>Schlegella sp. ID0723 isolated from air conditioner.</title>
        <authorList>
            <person name="Kim D.Y."/>
            <person name="Kim D.-U."/>
        </authorList>
    </citation>
    <scope>NUCLEOTIDE SEQUENCE [LARGE SCALE GENOMIC DNA]</scope>
    <source>
        <strain evidence="8 9">ID0723</strain>
    </source>
</reference>
<dbReference type="GO" id="GO:0005886">
    <property type="term" value="C:plasma membrane"/>
    <property type="evidence" value="ECO:0007669"/>
    <property type="project" value="UniProtKB-SubCell"/>
</dbReference>
<dbReference type="CDD" id="cd13125">
    <property type="entry name" value="MATE_like_10"/>
    <property type="match status" value="1"/>
</dbReference>
<evidence type="ECO:0000256" key="5">
    <source>
        <dbReference type="ARBA" id="ARBA00023136"/>
    </source>
</evidence>
<accession>A0A7Y6NRW3</accession>
<dbReference type="InterPro" id="IPR002797">
    <property type="entry name" value="Polysacc_synth"/>
</dbReference>
<organism evidence="8 9">
    <name type="scientific">Piscinibacter koreensis</name>
    <dbReference type="NCBI Taxonomy" id="2742824"/>
    <lineage>
        <taxon>Bacteria</taxon>
        <taxon>Pseudomonadati</taxon>
        <taxon>Pseudomonadota</taxon>
        <taxon>Betaproteobacteria</taxon>
        <taxon>Burkholderiales</taxon>
        <taxon>Sphaerotilaceae</taxon>
        <taxon>Piscinibacter</taxon>
    </lineage>
</organism>
<dbReference type="InterPro" id="IPR050833">
    <property type="entry name" value="Poly_Biosynth_Transport"/>
</dbReference>
<dbReference type="Proteomes" id="UP000529637">
    <property type="component" value="Unassembled WGS sequence"/>
</dbReference>
<dbReference type="GO" id="GO:0009246">
    <property type="term" value="P:enterobacterial common antigen biosynthetic process"/>
    <property type="evidence" value="ECO:0007669"/>
    <property type="project" value="InterPro"/>
</dbReference>
<keyword evidence="4 6" id="KW-1133">Transmembrane helix</keyword>
<dbReference type="PANTHER" id="PTHR30250:SF30">
    <property type="entry name" value="LIPID III FLIPPASE"/>
    <property type="match status" value="1"/>
</dbReference>
<comment type="subcellular location">
    <subcellularLocation>
        <location evidence="1">Cell membrane</location>
        <topology evidence="1">Multi-pass membrane protein</topology>
    </subcellularLocation>
</comment>
<evidence type="ECO:0000259" key="7">
    <source>
        <dbReference type="PROSITE" id="PS50042"/>
    </source>
</evidence>
<feature type="transmembrane region" description="Helical" evidence="6">
    <location>
        <begin position="220"/>
        <end position="238"/>
    </location>
</feature>
<comment type="caution">
    <text evidence="8">The sequence shown here is derived from an EMBL/GenBank/DDBJ whole genome shotgun (WGS) entry which is preliminary data.</text>
</comment>
<keyword evidence="5 6" id="KW-0472">Membrane</keyword>
<keyword evidence="2" id="KW-1003">Cell membrane</keyword>
<dbReference type="PROSITE" id="PS50042">
    <property type="entry name" value="CNMP_BINDING_3"/>
    <property type="match status" value="1"/>
</dbReference>
<keyword evidence="9" id="KW-1185">Reference proteome</keyword>
<feature type="transmembrane region" description="Helical" evidence="6">
    <location>
        <begin position="176"/>
        <end position="194"/>
    </location>
</feature>
<dbReference type="RefSeq" id="WP_176071021.1">
    <property type="nucleotide sequence ID" value="NZ_JABWMJ010000011.1"/>
</dbReference>
<name>A0A7Y6NRW3_9BURK</name>
<feature type="transmembrane region" description="Helical" evidence="6">
    <location>
        <begin position="297"/>
        <end position="314"/>
    </location>
</feature>
<feature type="transmembrane region" description="Helical" evidence="6">
    <location>
        <begin position="258"/>
        <end position="277"/>
    </location>
</feature>
<proteinExistence type="predicted"/>
<keyword evidence="3 6" id="KW-0812">Transmembrane</keyword>
<dbReference type="Pfam" id="PF01943">
    <property type="entry name" value="Polysacc_synt"/>
    <property type="match status" value="1"/>
</dbReference>
<evidence type="ECO:0000256" key="2">
    <source>
        <dbReference type="ARBA" id="ARBA00022475"/>
    </source>
</evidence>
<feature type="transmembrane region" description="Helical" evidence="6">
    <location>
        <begin position="147"/>
        <end position="170"/>
    </location>
</feature>
<feature type="transmembrane region" description="Helical" evidence="6">
    <location>
        <begin position="20"/>
        <end position="40"/>
    </location>
</feature>
<dbReference type="InterPro" id="IPR044550">
    <property type="entry name" value="WzxE"/>
</dbReference>
<feature type="domain" description="Cyclic nucleotide-binding" evidence="7">
    <location>
        <begin position="333"/>
        <end position="424"/>
    </location>
</feature>
<sequence>MTLVKTSLLTLISTAMKMLAGLVISKALALYVGPAGFAIVGQFQSFVQLLTTAAKGGIDNGIAKYTSQYRADEARLSQLFSTTARITVASSLAAGVVLVAGSGALSEYLLKSTEYRYVFVTFGCTVVLFALNSMLLSILNGLHEIRLYIAINIFQSLLTLVLTGILIVLFGIDGALLALVTNQSLVFVVVLWALRHHAIVRLQRFRGAFHRTDALQLSRYALMTVVSATVAPLTVMLVREHIGQTLGLPEAGYWQAAWYVSSVYLTVVTTSLAVYYLPKLSGLDSAAAIRAELRHGYAIVMPVAVLAALVVFVGKDLIIRLIFTPEFTPMRPLFKWLLIGDMFKIASWLLSYLMLAKAMSRAYIVTEVVFSASFVLLTMGFTRVFGLEGVMYAHALNYAAYFAAVALVTRPVWRSASLVETSPC</sequence>
<feature type="transmembrane region" description="Helical" evidence="6">
    <location>
        <begin position="117"/>
        <end position="135"/>
    </location>
</feature>
<dbReference type="AlphaFoldDB" id="A0A7Y6NRW3"/>
<feature type="transmembrane region" description="Helical" evidence="6">
    <location>
        <begin position="391"/>
        <end position="409"/>
    </location>
</feature>
<dbReference type="PANTHER" id="PTHR30250">
    <property type="entry name" value="PST FAMILY PREDICTED COLANIC ACID TRANSPORTER"/>
    <property type="match status" value="1"/>
</dbReference>
<protein>
    <submittedName>
        <fullName evidence="8">O-antigen translocase</fullName>
    </submittedName>
</protein>
<evidence type="ECO:0000256" key="4">
    <source>
        <dbReference type="ARBA" id="ARBA00022989"/>
    </source>
</evidence>
<evidence type="ECO:0000313" key="8">
    <source>
        <dbReference type="EMBL" id="NUZ08186.1"/>
    </source>
</evidence>
<evidence type="ECO:0000256" key="3">
    <source>
        <dbReference type="ARBA" id="ARBA00022692"/>
    </source>
</evidence>